<reference evidence="1" key="1">
    <citation type="submission" date="2021-08" db="EMBL/GenBank/DDBJ databases">
        <title>Novel anaerobic bacterium isolated from sea squirt in East Sea, Republic of Korea.</title>
        <authorList>
            <person name="Nguyen T.H."/>
            <person name="Li Z."/>
            <person name="Lee Y.-J."/>
            <person name="Ko J."/>
            <person name="Kim S.-G."/>
        </authorList>
    </citation>
    <scope>NUCLEOTIDE SEQUENCE</scope>
    <source>
        <strain evidence="1">KCTC 25031</strain>
    </source>
</reference>
<accession>A0AC61NJ85</accession>
<protein>
    <submittedName>
        <fullName evidence="1">DUF4251 domain-containing protein</fullName>
    </submittedName>
</protein>
<evidence type="ECO:0000313" key="1">
    <source>
        <dbReference type="EMBL" id="QZE15809.1"/>
    </source>
</evidence>
<gene>
    <name evidence="1" type="ORF">K4L44_08255</name>
</gene>
<dbReference type="EMBL" id="CP081303">
    <property type="protein sequence ID" value="QZE15809.1"/>
    <property type="molecule type" value="Genomic_DNA"/>
</dbReference>
<name>A0AC61NJ85_9BACT</name>
<evidence type="ECO:0000313" key="2">
    <source>
        <dbReference type="Proteomes" id="UP000826212"/>
    </source>
</evidence>
<organism evidence="1 2">
    <name type="scientific">Halosquirtibacter laminarini</name>
    <dbReference type="NCBI Taxonomy" id="3374600"/>
    <lineage>
        <taxon>Bacteria</taxon>
        <taxon>Pseudomonadati</taxon>
        <taxon>Bacteroidota</taxon>
        <taxon>Bacteroidia</taxon>
        <taxon>Marinilabiliales</taxon>
        <taxon>Prolixibacteraceae</taxon>
        <taxon>Halosquirtibacter</taxon>
    </lineage>
</organism>
<keyword evidence="2" id="KW-1185">Reference proteome</keyword>
<dbReference type="Proteomes" id="UP000826212">
    <property type="component" value="Chromosome"/>
</dbReference>
<proteinExistence type="predicted"/>
<sequence length="200" mass="22317">MKAIKKITILSLFVLFVFSGQIASAQEPQNNEGTPKELTRKEKRAIKKKQKEEAEKLAFEKAANALENNRWVLEANTVYDKRGRSMQVTSNTNFVMTKGEEVYVQLAFQNVMIGPNGIGGITLKGRPTKKEITKDKHGNITLNMSVIGNALTVDIQVNLTKDGNYADATVNAITRGQRVRFSGNLYDISDSTYYKSGMDF</sequence>